<comment type="similarity">
    <text evidence="2">Belongs to the ELP6 family.</text>
</comment>
<name>A0A8H6ZKJ5_PLEOS</name>
<dbReference type="PANTHER" id="PTHR16184:SF6">
    <property type="entry name" value="ELONGATOR COMPLEX PROTEIN 6"/>
    <property type="match status" value="1"/>
</dbReference>
<accession>A0A8H6ZKJ5</accession>
<evidence type="ECO:0008006" key="5">
    <source>
        <dbReference type="Google" id="ProtNLM"/>
    </source>
</evidence>
<dbReference type="InterPro" id="IPR027417">
    <property type="entry name" value="P-loop_NTPase"/>
</dbReference>
<dbReference type="RefSeq" id="XP_036626073.1">
    <property type="nucleotide sequence ID" value="XM_036771452.1"/>
</dbReference>
<comment type="pathway">
    <text evidence="1">tRNA modification; 5-methoxycarbonylmethyl-2-thiouridine-tRNA biosynthesis.</text>
</comment>
<evidence type="ECO:0000313" key="3">
    <source>
        <dbReference type="EMBL" id="KAF7419219.1"/>
    </source>
</evidence>
<protein>
    <recommendedName>
        <fullName evidence="5">Elongator complex protein 5</fullName>
    </recommendedName>
</protein>
<keyword evidence="4" id="KW-1185">Reference proteome</keyword>
<organism evidence="3 4">
    <name type="scientific">Pleurotus ostreatus</name>
    <name type="common">Oyster mushroom</name>
    <name type="synonym">White-rot fungus</name>
    <dbReference type="NCBI Taxonomy" id="5322"/>
    <lineage>
        <taxon>Eukaryota</taxon>
        <taxon>Fungi</taxon>
        <taxon>Dikarya</taxon>
        <taxon>Basidiomycota</taxon>
        <taxon>Agaricomycotina</taxon>
        <taxon>Agaricomycetes</taxon>
        <taxon>Agaricomycetidae</taxon>
        <taxon>Agaricales</taxon>
        <taxon>Pleurotineae</taxon>
        <taxon>Pleurotaceae</taxon>
        <taxon>Pleurotus</taxon>
    </lineage>
</organism>
<dbReference type="InterPro" id="IPR018627">
    <property type="entry name" value="ELP6"/>
</dbReference>
<dbReference type="GeneID" id="59371647"/>
<dbReference type="AlphaFoldDB" id="A0A8H6ZKJ5"/>
<dbReference type="VEuPathDB" id="FungiDB:PC9H_001806"/>
<dbReference type="GO" id="GO:0002098">
    <property type="term" value="P:tRNA wobble uridine modification"/>
    <property type="evidence" value="ECO:0007669"/>
    <property type="project" value="InterPro"/>
</dbReference>
<evidence type="ECO:0000313" key="4">
    <source>
        <dbReference type="Proteomes" id="UP000623687"/>
    </source>
</evidence>
<proteinExistence type="inferred from homology"/>
<dbReference type="OrthoDB" id="9995306at2759"/>
<dbReference type="Gene3D" id="3.40.50.300">
    <property type="entry name" value="P-loop containing nucleotide triphosphate hydrolases"/>
    <property type="match status" value="1"/>
</dbReference>
<dbReference type="Proteomes" id="UP000623687">
    <property type="component" value="Unassembled WGS sequence"/>
</dbReference>
<reference evidence="3" key="1">
    <citation type="submission" date="2019-07" db="EMBL/GenBank/DDBJ databases">
        <authorList>
            <person name="Palmer J.M."/>
        </authorList>
    </citation>
    <scope>NUCLEOTIDE SEQUENCE</scope>
    <source>
        <strain evidence="3">PC9</strain>
    </source>
</reference>
<dbReference type="EMBL" id="JACETU010000010">
    <property type="protein sequence ID" value="KAF7419219.1"/>
    <property type="molecule type" value="Genomic_DNA"/>
</dbReference>
<dbReference type="UniPathway" id="UPA00988"/>
<dbReference type="PANTHER" id="PTHR16184">
    <property type="entry name" value="ELONGATOR COMPLEX PROTEIN 6"/>
    <property type="match status" value="1"/>
</dbReference>
<dbReference type="GO" id="GO:0033588">
    <property type="term" value="C:elongator holoenzyme complex"/>
    <property type="evidence" value="ECO:0007669"/>
    <property type="project" value="InterPro"/>
</dbReference>
<evidence type="ECO:0000256" key="1">
    <source>
        <dbReference type="ARBA" id="ARBA00005043"/>
    </source>
</evidence>
<gene>
    <name evidence="3" type="ORF">PC9H_001806</name>
</gene>
<dbReference type="Pfam" id="PF09807">
    <property type="entry name" value="ELP6"/>
    <property type="match status" value="1"/>
</dbReference>
<comment type="caution">
    <text evidence="3">The sequence shown here is derived from an EMBL/GenBank/DDBJ whole genome shotgun (WGS) entry which is preliminary data.</text>
</comment>
<evidence type="ECO:0000256" key="2">
    <source>
        <dbReference type="ARBA" id="ARBA00008837"/>
    </source>
</evidence>
<sequence>MSTATMLLPFDLPNRSTFLVTDELFSPADFIIHSHVAAQAKDRSYRCLIVSMLPDVSRWKAIAAKSKLNIAEKVASGSITFIDVLPLIRPSRGEDSPRLHDLFDAVSSNLSRFNSEDSDVILDGISSLQWMGIPSKDVVRFHRAVRGLCRKFGSTLLIRHHVVTPTQPDDVFRMLLQLCTYHIDVRPLASGRSGAVSGEVTLYFGPSTRLIQGVQGNRRLQYRLSDNSAVFFERGMAGGIL</sequence>